<dbReference type="AlphaFoldDB" id="A0A3M7Q8X8"/>
<organism evidence="2 3">
    <name type="scientific">Brachionus plicatilis</name>
    <name type="common">Marine rotifer</name>
    <name type="synonym">Brachionus muelleri</name>
    <dbReference type="NCBI Taxonomy" id="10195"/>
    <lineage>
        <taxon>Eukaryota</taxon>
        <taxon>Metazoa</taxon>
        <taxon>Spiralia</taxon>
        <taxon>Gnathifera</taxon>
        <taxon>Rotifera</taxon>
        <taxon>Eurotatoria</taxon>
        <taxon>Monogononta</taxon>
        <taxon>Pseudotrocha</taxon>
        <taxon>Ploima</taxon>
        <taxon>Brachionidae</taxon>
        <taxon>Brachionus</taxon>
    </lineage>
</organism>
<evidence type="ECO:0000256" key="1">
    <source>
        <dbReference type="SAM" id="MobiDB-lite"/>
    </source>
</evidence>
<dbReference type="EMBL" id="REGN01006965">
    <property type="protein sequence ID" value="RNA07689.1"/>
    <property type="molecule type" value="Genomic_DNA"/>
</dbReference>
<feature type="compositionally biased region" description="Polar residues" evidence="1">
    <location>
        <begin position="103"/>
        <end position="125"/>
    </location>
</feature>
<name>A0A3M7Q8X8_BRAPC</name>
<feature type="region of interest" description="Disordered" evidence="1">
    <location>
        <begin position="95"/>
        <end position="125"/>
    </location>
</feature>
<gene>
    <name evidence="2" type="ORF">BpHYR1_029405</name>
</gene>
<accession>A0A3M7Q8X8</accession>
<protein>
    <recommendedName>
        <fullName evidence="4">Retrotransposon gag domain-containing protein</fullName>
    </recommendedName>
</protein>
<evidence type="ECO:0008006" key="4">
    <source>
        <dbReference type="Google" id="ProtNLM"/>
    </source>
</evidence>
<dbReference type="Proteomes" id="UP000276133">
    <property type="component" value="Unassembled WGS sequence"/>
</dbReference>
<proteinExistence type="predicted"/>
<evidence type="ECO:0000313" key="3">
    <source>
        <dbReference type="Proteomes" id="UP000276133"/>
    </source>
</evidence>
<evidence type="ECO:0000313" key="2">
    <source>
        <dbReference type="EMBL" id="RNA07689.1"/>
    </source>
</evidence>
<keyword evidence="3" id="KW-1185">Reference proteome</keyword>
<sequence length="125" mass="14923">MQRANYLHRYIQQGIMFLKLNQGCKKNVDEYPFSDIDSQAYQQLKSLLIQLYERKENLNPKSSFLERRQLEHENVHLFATQFRILSKKAFPGIRRGREHNYQNKHANQANQHGIERSNSISPKKH</sequence>
<reference evidence="2 3" key="1">
    <citation type="journal article" date="2018" name="Sci. Rep.">
        <title>Genomic signatures of local adaptation to the degree of environmental predictability in rotifers.</title>
        <authorList>
            <person name="Franch-Gras L."/>
            <person name="Hahn C."/>
            <person name="Garcia-Roger E.M."/>
            <person name="Carmona M.J."/>
            <person name="Serra M."/>
            <person name="Gomez A."/>
        </authorList>
    </citation>
    <scope>NUCLEOTIDE SEQUENCE [LARGE SCALE GENOMIC DNA]</scope>
    <source>
        <strain evidence="2">HYR1</strain>
    </source>
</reference>
<comment type="caution">
    <text evidence="2">The sequence shown here is derived from an EMBL/GenBank/DDBJ whole genome shotgun (WGS) entry which is preliminary data.</text>
</comment>